<dbReference type="RefSeq" id="WP_035083118.1">
    <property type="nucleotide sequence ID" value="NZ_JQGC01000010.1"/>
</dbReference>
<dbReference type="InterPro" id="IPR034660">
    <property type="entry name" value="DinB/YfiT-like"/>
</dbReference>
<sequence length="170" mass="19009">MAVPQDKSELLAAIDKTYTALARDLAAIPPERTGEKTLEGHAKGTMMSVEDLVAYLLGWNLLVLKWLARDRAHEPIDFPETGYKWNELGRLAQKFYADHGALSFPDLLAALDKAKGEIVAAIEAEDDASLYGRAWYEKWTLGRMIQFNTASPYANARGRLSKWRKAQGIN</sequence>
<dbReference type="SUPFAM" id="SSF109854">
    <property type="entry name" value="DinB/YfiT-like putative metalloenzymes"/>
    <property type="match status" value="1"/>
</dbReference>
<dbReference type="EMBL" id="JQGC01000010">
    <property type="protein sequence ID" value="KFL30759.1"/>
    <property type="molecule type" value="Genomic_DNA"/>
</dbReference>
<dbReference type="PANTHER" id="PTHR40658">
    <property type="match status" value="1"/>
</dbReference>
<name>A0A087M1K6_9HYPH</name>
<protein>
    <recommendedName>
        <fullName evidence="3">ClbS/DfsB family four-helix bundle protein</fullName>
    </recommendedName>
</protein>
<gene>
    <name evidence="1" type="ORF">JP75_12200</name>
</gene>
<dbReference type="AlphaFoldDB" id="A0A087M1K6"/>
<comment type="caution">
    <text evidence="1">The sequence shown here is derived from an EMBL/GenBank/DDBJ whole genome shotgun (WGS) entry which is preliminary data.</text>
</comment>
<keyword evidence="2" id="KW-1185">Reference proteome</keyword>
<dbReference type="Pfam" id="PF08020">
    <property type="entry name" value="DUF1706"/>
    <property type="match status" value="1"/>
</dbReference>
<reference evidence="1 2" key="1">
    <citation type="submission" date="2014-08" db="EMBL/GenBank/DDBJ databases">
        <authorList>
            <person name="Hassan Y.I."/>
            <person name="Lepp D."/>
            <person name="Zhou T."/>
        </authorList>
    </citation>
    <scope>NUCLEOTIDE SEQUENCE [LARGE SCALE GENOMIC DNA]</scope>
    <source>
        <strain evidence="1 2">IFO13584</strain>
    </source>
</reference>
<dbReference type="OrthoDB" id="5347938at2"/>
<organism evidence="1 2">
    <name type="scientific">Devosia riboflavina</name>
    <dbReference type="NCBI Taxonomy" id="46914"/>
    <lineage>
        <taxon>Bacteria</taxon>
        <taxon>Pseudomonadati</taxon>
        <taxon>Pseudomonadota</taxon>
        <taxon>Alphaproteobacteria</taxon>
        <taxon>Hyphomicrobiales</taxon>
        <taxon>Devosiaceae</taxon>
        <taxon>Devosia</taxon>
    </lineage>
</organism>
<dbReference type="PANTHER" id="PTHR40658:SF3">
    <property type="entry name" value="CLBS_DFSB FAMILY FOUR-HELIX BUNDLE PROTEIN"/>
    <property type="match status" value="1"/>
</dbReference>
<proteinExistence type="predicted"/>
<dbReference type="PIRSF" id="PIRSF031551">
    <property type="entry name" value="DUF1706"/>
    <property type="match status" value="1"/>
</dbReference>
<evidence type="ECO:0008006" key="3">
    <source>
        <dbReference type="Google" id="ProtNLM"/>
    </source>
</evidence>
<evidence type="ECO:0000313" key="2">
    <source>
        <dbReference type="Proteomes" id="UP000028981"/>
    </source>
</evidence>
<dbReference type="Proteomes" id="UP000028981">
    <property type="component" value="Unassembled WGS sequence"/>
</dbReference>
<dbReference type="InterPro" id="IPR012550">
    <property type="entry name" value="DUF1706"/>
</dbReference>
<evidence type="ECO:0000313" key="1">
    <source>
        <dbReference type="EMBL" id="KFL30759.1"/>
    </source>
</evidence>
<dbReference type="STRING" id="46914.JP75_12200"/>
<accession>A0A087M1K6</accession>
<dbReference type="Gene3D" id="1.20.120.450">
    <property type="entry name" value="dinb family like domain"/>
    <property type="match status" value="1"/>
</dbReference>